<dbReference type="RefSeq" id="WP_146947146.1">
    <property type="nucleotide sequence ID" value="NZ_VOQF01000004.1"/>
</dbReference>
<keyword evidence="4" id="KW-1185">Reference proteome</keyword>
<keyword evidence="2" id="KW-0378">Hydrolase</keyword>
<dbReference type="PANTHER" id="PTHR31793">
    <property type="entry name" value="4-HYDROXYBENZOYL-COA THIOESTERASE FAMILY MEMBER"/>
    <property type="match status" value="1"/>
</dbReference>
<evidence type="ECO:0000313" key="3">
    <source>
        <dbReference type="EMBL" id="TXC91475.1"/>
    </source>
</evidence>
<comment type="caution">
    <text evidence="3">The sequence shown here is derived from an EMBL/GenBank/DDBJ whole genome shotgun (WGS) entry which is preliminary data.</text>
</comment>
<dbReference type="Gene3D" id="3.10.129.10">
    <property type="entry name" value="Hotdog Thioesterase"/>
    <property type="match status" value="1"/>
</dbReference>
<dbReference type="GO" id="GO:0047617">
    <property type="term" value="F:fatty acyl-CoA hydrolase activity"/>
    <property type="evidence" value="ECO:0007669"/>
    <property type="project" value="TreeGrafter"/>
</dbReference>
<evidence type="ECO:0000256" key="2">
    <source>
        <dbReference type="ARBA" id="ARBA00022801"/>
    </source>
</evidence>
<dbReference type="SUPFAM" id="SSF54637">
    <property type="entry name" value="Thioesterase/thiol ester dehydrase-isomerase"/>
    <property type="match status" value="1"/>
</dbReference>
<accession>A0A5C6W0Q4</accession>
<dbReference type="InterPro" id="IPR050563">
    <property type="entry name" value="4-hydroxybenzoyl-CoA_TE"/>
</dbReference>
<dbReference type="CDD" id="cd00586">
    <property type="entry name" value="4HBT"/>
    <property type="match status" value="1"/>
</dbReference>
<comment type="similarity">
    <text evidence="1">Belongs to the 4-hydroxybenzoyl-CoA thioesterase family.</text>
</comment>
<dbReference type="OrthoDB" id="9799036at2"/>
<gene>
    <name evidence="3" type="ORF">FS935_07485</name>
</gene>
<name>A0A5C6W0Q4_9BACI</name>
<sequence>MEHQTTVNVRFCETDALGHVNNTSYFIYLEEARVLFFEEIGYSMDTNGWQFILASTKCDFIGQAFFNQKLIITTEVSKIGTKSFHLSHSIHNKDTEELIARGEAIIVYFNFDLQKSMPLSTELKSALEEHYRALT</sequence>
<dbReference type="EMBL" id="VOQF01000004">
    <property type="protein sequence ID" value="TXC91475.1"/>
    <property type="molecule type" value="Genomic_DNA"/>
</dbReference>
<dbReference type="AlphaFoldDB" id="A0A5C6W0Q4"/>
<proteinExistence type="inferred from homology"/>
<protein>
    <submittedName>
        <fullName evidence="3">Acyl-CoA thioesterase</fullName>
    </submittedName>
</protein>
<dbReference type="Pfam" id="PF13279">
    <property type="entry name" value="4HBT_2"/>
    <property type="match status" value="1"/>
</dbReference>
<evidence type="ECO:0000313" key="4">
    <source>
        <dbReference type="Proteomes" id="UP000321363"/>
    </source>
</evidence>
<evidence type="ECO:0000256" key="1">
    <source>
        <dbReference type="ARBA" id="ARBA00005953"/>
    </source>
</evidence>
<dbReference type="PANTHER" id="PTHR31793:SF27">
    <property type="entry name" value="NOVEL THIOESTERASE SUPERFAMILY DOMAIN AND SAPOSIN A-TYPE DOMAIN CONTAINING PROTEIN (0610012H03RIK)"/>
    <property type="match status" value="1"/>
</dbReference>
<organism evidence="3 4">
    <name type="scientific">Metabacillus litoralis</name>
    <dbReference type="NCBI Taxonomy" id="152268"/>
    <lineage>
        <taxon>Bacteria</taxon>
        <taxon>Bacillati</taxon>
        <taxon>Bacillota</taxon>
        <taxon>Bacilli</taxon>
        <taxon>Bacillales</taxon>
        <taxon>Bacillaceae</taxon>
        <taxon>Metabacillus</taxon>
    </lineage>
</organism>
<dbReference type="InterPro" id="IPR029069">
    <property type="entry name" value="HotDog_dom_sf"/>
</dbReference>
<dbReference type="Proteomes" id="UP000321363">
    <property type="component" value="Unassembled WGS sequence"/>
</dbReference>
<reference evidence="3 4" key="1">
    <citation type="journal article" date="2005" name="Int. J. Syst. Evol. Microbiol.">
        <title>Bacillus litoralis sp. nov., isolated from a tidal flat of the Yellow Sea in Korea.</title>
        <authorList>
            <person name="Yoon J.H."/>
            <person name="Oh T.K."/>
        </authorList>
    </citation>
    <scope>NUCLEOTIDE SEQUENCE [LARGE SCALE GENOMIC DNA]</scope>
    <source>
        <strain evidence="3 4">SW-211</strain>
    </source>
</reference>